<comment type="function">
    <text evidence="1">DNA polymerase III is a complex, multichain enzyme responsible for most of the replicative synthesis in bacteria. The epsilon subunit contain the editing function and is a proofreading 3'-5' exonuclease.</text>
</comment>
<dbReference type="SMART" id="SM00479">
    <property type="entry name" value="EXOIII"/>
    <property type="match status" value="1"/>
</dbReference>
<feature type="domain" description="Exonuclease" evidence="3">
    <location>
        <begin position="2"/>
        <end position="160"/>
    </location>
</feature>
<dbReference type="InterPro" id="IPR036397">
    <property type="entry name" value="RNaseH_sf"/>
</dbReference>
<evidence type="ECO:0000256" key="2">
    <source>
        <dbReference type="ARBA" id="ARBA00026073"/>
    </source>
</evidence>
<dbReference type="EMBL" id="WJBU01000005">
    <property type="protein sequence ID" value="MRD46874.1"/>
    <property type="molecule type" value="Genomic_DNA"/>
</dbReference>
<keyword evidence="4" id="KW-0540">Nuclease</keyword>
<keyword evidence="4" id="KW-0269">Exonuclease</keyword>
<dbReference type="GO" id="GO:0005829">
    <property type="term" value="C:cytosol"/>
    <property type="evidence" value="ECO:0007669"/>
    <property type="project" value="TreeGrafter"/>
</dbReference>
<gene>
    <name evidence="4" type="ORF">GHT07_06275</name>
</gene>
<name>A0A844AS35_9BURK</name>
<dbReference type="Pfam" id="PF00929">
    <property type="entry name" value="RNase_T"/>
    <property type="match status" value="1"/>
</dbReference>
<evidence type="ECO:0000256" key="1">
    <source>
        <dbReference type="ARBA" id="ARBA00025483"/>
    </source>
</evidence>
<dbReference type="CDD" id="cd06127">
    <property type="entry name" value="DEDDh"/>
    <property type="match status" value="1"/>
</dbReference>
<comment type="subunit">
    <text evidence="2">DNA polymerase III contains a core (composed of alpha, epsilon and theta chains) that associates with a tau subunit. This core dimerizes to form the POLIII' complex. PolIII' associates with the gamma complex (composed of gamma, delta, delta', psi and chi chains) and with the beta chain to form the complete DNA polymerase III complex.</text>
</comment>
<comment type="caution">
    <text evidence="4">The sequence shown here is derived from an EMBL/GenBank/DDBJ whole genome shotgun (WGS) entry which is preliminary data.</text>
</comment>
<keyword evidence="4" id="KW-0378">Hydrolase</keyword>
<dbReference type="GO" id="GO:0008408">
    <property type="term" value="F:3'-5' exonuclease activity"/>
    <property type="evidence" value="ECO:0007669"/>
    <property type="project" value="TreeGrafter"/>
</dbReference>
<dbReference type="Gene3D" id="3.30.420.10">
    <property type="entry name" value="Ribonuclease H-like superfamily/Ribonuclease H"/>
    <property type="match status" value="1"/>
</dbReference>
<dbReference type="PANTHER" id="PTHR30231:SF37">
    <property type="entry name" value="EXODEOXYRIBONUCLEASE 10"/>
    <property type="match status" value="1"/>
</dbReference>
<dbReference type="AlphaFoldDB" id="A0A844AS35"/>
<protein>
    <submittedName>
        <fullName evidence="4">3'-5' exonuclease</fullName>
    </submittedName>
</protein>
<dbReference type="Proteomes" id="UP000487350">
    <property type="component" value="Unassembled WGS sequence"/>
</dbReference>
<dbReference type="InterPro" id="IPR013520">
    <property type="entry name" value="Ribonucl_H"/>
</dbReference>
<sequence>MGDRATEIAIVLMEGDRVVDRFQSLMNAGARINSFIESFTGITNDMIANAPPAEEVMEAASRFVGDAPLVAHNASFDRRFWEAEVSRIGWHRGVAPANAQSPFACTMLLSRRLYPEARRFALASLAAFHDLSFSSRAHRAMADAEVAALLLARIQRDLERRWDVFDCSHELLVKVQKAPKKKVADVLRQHVAAAAS</sequence>
<dbReference type="SUPFAM" id="SSF53098">
    <property type="entry name" value="Ribonuclease H-like"/>
    <property type="match status" value="1"/>
</dbReference>
<dbReference type="GO" id="GO:0003676">
    <property type="term" value="F:nucleic acid binding"/>
    <property type="evidence" value="ECO:0007669"/>
    <property type="project" value="InterPro"/>
</dbReference>
<evidence type="ECO:0000259" key="3">
    <source>
        <dbReference type="SMART" id="SM00479"/>
    </source>
</evidence>
<evidence type="ECO:0000313" key="4">
    <source>
        <dbReference type="EMBL" id="MRD46874.1"/>
    </source>
</evidence>
<organism evidence="4 5">
    <name type="scientific">Caenimonas koreensis DSM 17982</name>
    <dbReference type="NCBI Taxonomy" id="1121255"/>
    <lineage>
        <taxon>Bacteria</taxon>
        <taxon>Pseudomonadati</taxon>
        <taxon>Pseudomonadota</taxon>
        <taxon>Betaproteobacteria</taxon>
        <taxon>Burkholderiales</taxon>
        <taxon>Comamonadaceae</taxon>
        <taxon>Caenimonas</taxon>
    </lineage>
</organism>
<dbReference type="PANTHER" id="PTHR30231">
    <property type="entry name" value="DNA POLYMERASE III SUBUNIT EPSILON"/>
    <property type="match status" value="1"/>
</dbReference>
<proteinExistence type="predicted"/>
<reference evidence="4 5" key="1">
    <citation type="submission" date="2019-11" db="EMBL/GenBank/DDBJ databases">
        <title>Caenimonas koreensis gen. nov., sp. nov., isolated from activated sludge.</title>
        <authorList>
            <person name="Seung H.R."/>
        </authorList>
    </citation>
    <scope>NUCLEOTIDE SEQUENCE [LARGE SCALE GENOMIC DNA]</scope>
    <source>
        <strain evidence="4 5">EMB320</strain>
    </source>
</reference>
<dbReference type="GO" id="GO:0045004">
    <property type="term" value="P:DNA replication proofreading"/>
    <property type="evidence" value="ECO:0007669"/>
    <property type="project" value="TreeGrafter"/>
</dbReference>
<keyword evidence="5" id="KW-1185">Reference proteome</keyword>
<accession>A0A844AS35</accession>
<dbReference type="FunFam" id="3.30.420.10:FF:000045">
    <property type="entry name" value="3'-5' exonuclease DinG"/>
    <property type="match status" value="1"/>
</dbReference>
<dbReference type="OrthoDB" id="9803913at2"/>
<evidence type="ECO:0000313" key="5">
    <source>
        <dbReference type="Proteomes" id="UP000487350"/>
    </source>
</evidence>
<dbReference type="InterPro" id="IPR012337">
    <property type="entry name" value="RNaseH-like_sf"/>
</dbReference>